<keyword evidence="1" id="KW-1185">Reference proteome</keyword>
<reference evidence="2" key="1">
    <citation type="submission" date="2020-12" db="UniProtKB">
        <authorList>
            <consortium name="WormBaseParasite"/>
        </authorList>
    </citation>
    <scope>IDENTIFICATION</scope>
    <source>
        <strain evidence="2">MHco3</strain>
    </source>
</reference>
<name>A0A7I4Z141_HAECO</name>
<proteinExistence type="predicted"/>
<accession>A0A7I4Z141</accession>
<evidence type="ECO:0000313" key="1">
    <source>
        <dbReference type="Proteomes" id="UP000025227"/>
    </source>
</evidence>
<sequence>ERESIVFQNANENIYRFDTSLQHSSCFSSMGNGHDGSIWNGRHGWYRSSNGRLRADGWIWTNGWLRADGRIWSDGWLWWWVVEKMSLCAVVPLQNAFFCADTAYYTTES</sequence>
<dbReference type="AlphaFoldDB" id="A0A7I4Z141"/>
<dbReference type="Proteomes" id="UP000025227">
    <property type="component" value="Unplaced"/>
</dbReference>
<dbReference type="WBParaSite" id="HCON_00160220-00001">
    <property type="protein sequence ID" value="HCON_00160220-00001"/>
    <property type="gene ID" value="HCON_00160220"/>
</dbReference>
<protein>
    <submittedName>
        <fullName evidence="2">Fibrinogen C-terminal domain-containing protein</fullName>
    </submittedName>
</protein>
<organism evidence="1 2">
    <name type="scientific">Haemonchus contortus</name>
    <name type="common">Barber pole worm</name>
    <dbReference type="NCBI Taxonomy" id="6289"/>
    <lineage>
        <taxon>Eukaryota</taxon>
        <taxon>Metazoa</taxon>
        <taxon>Ecdysozoa</taxon>
        <taxon>Nematoda</taxon>
        <taxon>Chromadorea</taxon>
        <taxon>Rhabditida</taxon>
        <taxon>Rhabditina</taxon>
        <taxon>Rhabditomorpha</taxon>
        <taxon>Strongyloidea</taxon>
        <taxon>Trichostrongylidae</taxon>
        <taxon>Haemonchus</taxon>
    </lineage>
</organism>
<evidence type="ECO:0000313" key="2">
    <source>
        <dbReference type="WBParaSite" id="HCON_00160220-00001"/>
    </source>
</evidence>